<accession>A0ABV1SLN4</accession>
<reference evidence="1 2" key="2">
    <citation type="submission" date="2024-06" db="EMBL/GenBank/DDBJ databases">
        <title>Thioclava kandeliae sp. nov. from a rhizosphere soil sample of Kandelia candel in a mangrove.</title>
        <authorList>
            <person name="Mu T."/>
        </authorList>
    </citation>
    <scope>NUCLEOTIDE SEQUENCE [LARGE SCALE GENOMIC DNA]</scope>
    <source>
        <strain evidence="1 2">CPCC 100088</strain>
    </source>
</reference>
<proteinExistence type="predicted"/>
<gene>
    <name evidence="1" type="ORF">VSX56_17910</name>
</gene>
<evidence type="ECO:0000313" key="1">
    <source>
        <dbReference type="EMBL" id="MER5173645.1"/>
    </source>
</evidence>
<dbReference type="RefSeq" id="WP_339114809.1">
    <property type="nucleotide sequence ID" value="NZ_JAYWLC010000023.1"/>
</dbReference>
<sequence length="138" mass="15470">MWLWKEIAMPFMEISDFGGPLEARKAAAEEATRALVEAYKVSPDIVTCYFHDSRDAYAHAGKFGEDAEKKRIFIKLHAFPRPKDQQNRAARALATAFAESYGLPLAHVAIYFVARDETDAYHGGISAADMKQTRSRNS</sequence>
<evidence type="ECO:0000313" key="2">
    <source>
        <dbReference type="Proteomes" id="UP001438953"/>
    </source>
</evidence>
<dbReference type="Gene3D" id="3.30.429.10">
    <property type="entry name" value="Macrophage Migration Inhibitory Factor"/>
    <property type="match status" value="1"/>
</dbReference>
<dbReference type="InterPro" id="IPR014347">
    <property type="entry name" value="Tautomerase/MIF_sf"/>
</dbReference>
<organism evidence="1 2">
    <name type="scientific">Thioclava kandeliae</name>
    <dbReference type="NCBI Taxonomy" id="3070818"/>
    <lineage>
        <taxon>Bacteria</taxon>
        <taxon>Pseudomonadati</taxon>
        <taxon>Pseudomonadota</taxon>
        <taxon>Alphaproteobacteria</taxon>
        <taxon>Rhodobacterales</taxon>
        <taxon>Paracoccaceae</taxon>
        <taxon>Thioclava</taxon>
    </lineage>
</organism>
<evidence type="ECO:0008006" key="3">
    <source>
        <dbReference type="Google" id="ProtNLM"/>
    </source>
</evidence>
<comment type="caution">
    <text evidence="1">The sequence shown here is derived from an EMBL/GenBank/DDBJ whole genome shotgun (WGS) entry which is preliminary data.</text>
</comment>
<name>A0ABV1SLN4_9RHOB</name>
<keyword evidence="2" id="KW-1185">Reference proteome</keyword>
<protein>
    <recommendedName>
        <fullName evidence="3">4-oxalocrotonate tautomerase</fullName>
    </recommendedName>
</protein>
<reference evidence="1 2" key="1">
    <citation type="submission" date="2024-01" db="EMBL/GenBank/DDBJ databases">
        <authorList>
            <person name="Deng Y."/>
            <person name="Su J."/>
        </authorList>
    </citation>
    <scope>NUCLEOTIDE SEQUENCE [LARGE SCALE GENOMIC DNA]</scope>
    <source>
        <strain evidence="1 2">CPCC 100088</strain>
    </source>
</reference>
<dbReference type="Proteomes" id="UP001438953">
    <property type="component" value="Unassembled WGS sequence"/>
</dbReference>
<dbReference type="SUPFAM" id="SSF55331">
    <property type="entry name" value="Tautomerase/MIF"/>
    <property type="match status" value="1"/>
</dbReference>
<dbReference type="EMBL" id="JAYWLC010000023">
    <property type="protein sequence ID" value="MER5173645.1"/>
    <property type="molecule type" value="Genomic_DNA"/>
</dbReference>